<keyword evidence="1" id="KW-0472">Membrane</keyword>
<evidence type="ECO:0008006" key="4">
    <source>
        <dbReference type="Google" id="ProtNLM"/>
    </source>
</evidence>
<dbReference type="AlphaFoldDB" id="A0AA40CH65"/>
<organism evidence="2 3">
    <name type="scientific">Lasiodiplodia hormozganensis</name>
    <dbReference type="NCBI Taxonomy" id="869390"/>
    <lineage>
        <taxon>Eukaryota</taxon>
        <taxon>Fungi</taxon>
        <taxon>Dikarya</taxon>
        <taxon>Ascomycota</taxon>
        <taxon>Pezizomycotina</taxon>
        <taxon>Dothideomycetes</taxon>
        <taxon>Dothideomycetes incertae sedis</taxon>
        <taxon>Botryosphaeriales</taxon>
        <taxon>Botryosphaeriaceae</taxon>
        <taxon>Lasiodiplodia</taxon>
    </lineage>
</organism>
<sequence length="711" mass="78013">MESFRQTSNTGNYEVYTGFWTDWTNGPIFGATVTLNKRDGSLLIAFIALFVSLVGTCFWRICCFALHQFYSTHVAQDALYHQRQAIFRNAANGSSGLWRLLNIWWEWRKTSVDRPSQRLLPAAGFAICCIFAFATAGTFSSKISTAANGVLVRSSGCGILDSDNNQNLEDAVLYYYPWSAQIISSWSIYAQDCYLNVSDLGSCNAFIQPQLPSKIDRNASCPFQDGICENEYGNIEFETYLDSHSDLGLNAPADERVMFRRVSSCAPIKTDGHRSRFYSPETAMNYSRYFYGPTGYVNYTYEYPEVSWSSAPSMPGSVSNGGGRYTVQVQEAFIANGSYDELSAFEPIPALRQQDADVHLILMSANSIVYTEEVTDPWYSATTSYTNITSADKATGKLKVYRADNPVSVLACTVKEQYCNPNLAAGEQCSPFGGTYESPSLAADLWSNDKQRTAFGWLSAIVYAFSVTVEVVPGILREGGLLAGYKSQNGVSGALPNNQWQLEAEGWHAATLVALQGSMTQVAKGTSDENLRSFLRAPNNTAERNLCDSQKIPTASHSNFSVFGLALTLALGSAIVLLSYVLEPLTACFQHRRHSRRATYARLEWVTDETLQLQRQAYEQAGMGEWAGCAGNVPVTKGGERLAGLDVEDLECPRLMRRREEVVERFGGGEKEGGGGGGRGSVVDYGVGVVGSEAQSEETLAEISVERGRVG</sequence>
<comment type="caution">
    <text evidence="2">The sequence shown here is derived from an EMBL/GenBank/DDBJ whole genome shotgun (WGS) entry which is preliminary data.</text>
</comment>
<keyword evidence="1" id="KW-1133">Transmembrane helix</keyword>
<gene>
    <name evidence="2" type="ORF">DIS24_g10127</name>
</gene>
<evidence type="ECO:0000313" key="3">
    <source>
        <dbReference type="Proteomes" id="UP001175001"/>
    </source>
</evidence>
<keyword evidence="1" id="KW-0812">Transmembrane</keyword>
<accession>A0AA40CH65</accession>
<evidence type="ECO:0000256" key="1">
    <source>
        <dbReference type="SAM" id="Phobius"/>
    </source>
</evidence>
<evidence type="ECO:0000313" key="2">
    <source>
        <dbReference type="EMBL" id="KAK0638150.1"/>
    </source>
</evidence>
<feature type="transmembrane region" description="Helical" evidence="1">
    <location>
        <begin position="119"/>
        <end position="139"/>
    </location>
</feature>
<dbReference type="EMBL" id="JAUJDW010000101">
    <property type="protein sequence ID" value="KAK0638150.1"/>
    <property type="molecule type" value="Genomic_DNA"/>
</dbReference>
<keyword evidence="3" id="KW-1185">Reference proteome</keyword>
<dbReference type="Proteomes" id="UP001175001">
    <property type="component" value="Unassembled WGS sequence"/>
</dbReference>
<protein>
    <recommendedName>
        <fullName evidence="4">Cytochrome p450 protein</fullName>
    </recommendedName>
</protein>
<name>A0AA40CH65_9PEZI</name>
<feature type="transmembrane region" description="Helical" evidence="1">
    <location>
        <begin position="560"/>
        <end position="582"/>
    </location>
</feature>
<feature type="transmembrane region" description="Helical" evidence="1">
    <location>
        <begin position="42"/>
        <end position="62"/>
    </location>
</feature>
<reference evidence="2" key="1">
    <citation type="submission" date="2023-06" db="EMBL/GenBank/DDBJ databases">
        <title>Multi-omics analyses reveal the molecular pathogenesis toolkit of Lasiodiplodia hormozganensis, a cross-kingdom pathogen.</title>
        <authorList>
            <person name="Felix C."/>
            <person name="Meneses R."/>
            <person name="Goncalves M.F.M."/>
            <person name="Tilleman L."/>
            <person name="Duarte A.S."/>
            <person name="Jorrin-Novo J.V."/>
            <person name="Van De Peer Y."/>
            <person name="Deforce D."/>
            <person name="Van Nieuwerburgh F."/>
            <person name="Esteves A.C."/>
            <person name="Alves A."/>
        </authorList>
    </citation>
    <scope>NUCLEOTIDE SEQUENCE</scope>
    <source>
        <strain evidence="2">CBS 339.90</strain>
    </source>
</reference>
<proteinExistence type="predicted"/>